<feature type="region of interest" description="Disordered" evidence="1">
    <location>
        <begin position="194"/>
        <end position="251"/>
    </location>
</feature>
<sequence length="655" mass="72917">MGLRATTKWFGGGRASESRYDGNTARLARRSDEALGVRISVARIAPSLLDLGRGFPTGAHPTLKLIPFSACVLNFGSLFASRIRIASRSPLPEARYLGQSHHQRLYNTWQHFVWGLSVDLRRDEAIKMQLGVPLTAFRLNTQPPATVSLRSECVVFADTVVGSPRLWSRPREAGGTRLSRRYLGQAAGGRFCSQVPATRGGLSKASTKQCRNERTGEAGDPRENPPTSRIVRARFPRAKVRERPRRESNPVRQVGRRVVRPPHHLGPLLRILASHQGESGSIPGKVAPGFSHVVIVPDDACTCQRVFSGISRFLPSLHPGAAPYSYRFTLIGSLDVDVKSRPNLFTHSLQCEGLRVQILGKAGKRVSFSGLRIAAVYLEPALRSYRHPVASNTRERQNVEKLAITYKSEREERLVYRNHVYVQERLAPARLSGAMGGDPPRSPLFLERCARGRLSSFWESREYRQRRDLLASQTSSRMLEIPIRLAMTQECSRRNSRVGEDSGLPSRVCAREVRCVDDDRRSRDDGGRGVRGVNGRERMKPTSEAYCARGRSEHSITLRTASVTRNPRTVLRDRIEICPAQECVKDEESCFLQAGTLMNHSHLTSAGRSCVNVRMVQGQSSMRAGRSTKNKRTFAEIPADFTSACVTTPIVQPVN</sequence>
<organism evidence="2 3">
    <name type="scientific">Dryococelus australis</name>
    <dbReference type="NCBI Taxonomy" id="614101"/>
    <lineage>
        <taxon>Eukaryota</taxon>
        <taxon>Metazoa</taxon>
        <taxon>Ecdysozoa</taxon>
        <taxon>Arthropoda</taxon>
        <taxon>Hexapoda</taxon>
        <taxon>Insecta</taxon>
        <taxon>Pterygota</taxon>
        <taxon>Neoptera</taxon>
        <taxon>Polyneoptera</taxon>
        <taxon>Phasmatodea</taxon>
        <taxon>Verophasmatodea</taxon>
        <taxon>Anareolatae</taxon>
        <taxon>Phasmatidae</taxon>
        <taxon>Eurycanthinae</taxon>
        <taxon>Dryococelus</taxon>
    </lineage>
</organism>
<evidence type="ECO:0000313" key="2">
    <source>
        <dbReference type="EMBL" id="KAJ8867679.1"/>
    </source>
</evidence>
<reference evidence="2 3" key="1">
    <citation type="submission" date="2023-02" db="EMBL/GenBank/DDBJ databases">
        <title>LHISI_Scaffold_Assembly.</title>
        <authorList>
            <person name="Stuart O.P."/>
            <person name="Cleave R."/>
            <person name="Magrath M.J.L."/>
            <person name="Mikheyev A.S."/>
        </authorList>
    </citation>
    <scope>NUCLEOTIDE SEQUENCE [LARGE SCALE GENOMIC DNA]</scope>
    <source>
        <strain evidence="2">Daus_M_001</strain>
        <tissue evidence="2">Leg muscle</tissue>
    </source>
</reference>
<gene>
    <name evidence="2" type="ORF">PR048_031482</name>
</gene>
<protein>
    <submittedName>
        <fullName evidence="2">Uncharacterized protein</fullName>
    </submittedName>
</protein>
<evidence type="ECO:0000313" key="3">
    <source>
        <dbReference type="Proteomes" id="UP001159363"/>
    </source>
</evidence>
<accession>A0ABQ9G5F0</accession>
<keyword evidence="3" id="KW-1185">Reference proteome</keyword>
<feature type="compositionally biased region" description="Basic and acidic residues" evidence="1">
    <location>
        <begin position="239"/>
        <end position="249"/>
    </location>
</feature>
<dbReference type="EMBL" id="JARBHB010000015">
    <property type="protein sequence ID" value="KAJ8867679.1"/>
    <property type="molecule type" value="Genomic_DNA"/>
</dbReference>
<evidence type="ECO:0000256" key="1">
    <source>
        <dbReference type="SAM" id="MobiDB-lite"/>
    </source>
</evidence>
<feature type="compositionally biased region" description="Basic and acidic residues" evidence="1">
    <location>
        <begin position="210"/>
        <end position="223"/>
    </location>
</feature>
<feature type="region of interest" description="Disordered" evidence="1">
    <location>
        <begin position="519"/>
        <end position="540"/>
    </location>
</feature>
<name>A0ABQ9G5F0_9NEOP</name>
<comment type="caution">
    <text evidence="2">The sequence shown here is derived from an EMBL/GenBank/DDBJ whole genome shotgun (WGS) entry which is preliminary data.</text>
</comment>
<proteinExistence type="predicted"/>
<dbReference type="Proteomes" id="UP001159363">
    <property type="component" value="Chromosome 14"/>
</dbReference>